<dbReference type="InterPro" id="IPR057722">
    <property type="entry name" value="AsqO/PenF-like_C"/>
</dbReference>
<dbReference type="RefSeq" id="XP_025551016.1">
    <property type="nucleotide sequence ID" value="XM_025698380.1"/>
</dbReference>
<organism evidence="4 5">
    <name type="scientific">Aspergillus homomorphus (strain CBS 101889)</name>
    <dbReference type="NCBI Taxonomy" id="1450537"/>
    <lineage>
        <taxon>Eukaryota</taxon>
        <taxon>Fungi</taxon>
        <taxon>Dikarya</taxon>
        <taxon>Ascomycota</taxon>
        <taxon>Pezizomycotina</taxon>
        <taxon>Eurotiomycetes</taxon>
        <taxon>Eurotiomycetidae</taxon>
        <taxon>Eurotiales</taxon>
        <taxon>Aspergillaceae</taxon>
        <taxon>Aspergillus</taxon>
        <taxon>Aspergillus subgen. Circumdati</taxon>
    </lineage>
</organism>
<feature type="domain" description="AsqO/PenF-like C-terminal" evidence="3">
    <location>
        <begin position="316"/>
        <end position="432"/>
    </location>
</feature>
<dbReference type="Proteomes" id="UP000248961">
    <property type="component" value="Unassembled WGS sequence"/>
</dbReference>
<feature type="chain" id="PRO_5017199210" description="AsqO/PenF-like C-terminal domain-containing protein" evidence="2">
    <location>
        <begin position="19"/>
        <end position="434"/>
    </location>
</feature>
<evidence type="ECO:0000256" key="1">
    <source>
        <dbReference type="SAM" id="MobiDB-lite"/>
    </source>
</evidence>
<accession>A0A395HV97</accession>
<keyword evidence="5" id="KW-1185">Reference proteome</keyword>
<dbReference type="EMBL" id="KZ824286">
    <property type="protein sequence ID" value="RAL11862.1"/>
    <property type="molecule type" value="Genomic_DNA"/>
</dbReference>
<evidence type="ECO:0000313" key="5">
    <source>
        <dbReference type="Proteomes" id="UP000248961"/>
    </source>
</evidence>
<dbReference type="VEuPathDB" id="FungiDB:BO97DRAFT_443570"/>
<feature type="signal peptide" evidence="2">
    <location>
        <begin position="1"/>
        <end position="18"/>
    </location>
</feature>
<feature type="region of interest" description="Disordered" evidence="1">
    <location>
        <begin position="112"/>
        <end position="144"/>
    </location>
</feature>
<dbReference type="OrthoDB" id="4505478at2759"/>
<dbReference type="STRING" id="1450537.A0A395HV97"/>
<evidence type="ECO:0000256" key="2">
    <source>
        <dbReference type="SAM" id="SignalP"/>
    </source>
</evidence>
<evidence type="ECO:0000259" key="3">
    <source>
        <dbReference type="Pfam" id="PF25581"/>
    </source>
</evidence>
<dbReference type="Pfam" id="PF25581">
    <property type="entry name" value="AsqO_C"/>
    <property type="match status" value="1"/>
</dbReference>
<proteinExistence type="predicted"/>
<dbReference type="GeneID" id="37202669"/>
<name>A0A395HV97_ASPHC</name>
<keyword evidence="2" id="KW-0732">Signal</keyword>
<feature type="compositionally biased region" description="Low complexity" evidence="1">
    <location>
        <begin position="135"/>
        <end position="144"/>
    </location>
</feature>
<evidence type="ECO:0000313" key="4">
    <source>
        <dbReference type="EMBL" id="RAL11862.1"/>
    </source>
</evidence>
<gene>
    <name evidence="4" type="ORF">BO97DRAFT_443570</name>
</gene>
<dbReference type="SUPFAM" id="SSF159245">
    <property type="entry name" value="AttH-like"/>
    <property type="match status" value="1"/>
</dbReference>
<protein>
    <recommendedName>
        <fullName evidence="3">AsqO/PenF-like C-terminal domain-containing protein</fullName>
    </recommendedName>
</protein>
<reference evidence="4 5" key="1">
    <citation type="submission" date="2018-02" db="EMBL/GenBank/DDBJ databases">
        <title>The genomes of Aspergillus section Nigri reveals drivers in fungal speciation.</title>
        <authorList>
            <consortium name="DOE Joint Genome Institute"/>
            <person name="Vesth T.C."/>
            <person name="Nybo J."/>
            <person name="Theobald S."/>
            <person name="Brandl J."/>
            <person name="Frisvad J.C."/>
            <person name="Nielsen K.F."/>
            <person name="Lyhne E.K."/>
            <person name="Kogle M.E."/>
            <person name="Kuo A."/>
            <person name="Riley R."/>
            <person name="Clum A."/>
            <person name="Nolan M."/>
            <person name="Lipzen A."/>
            <person name="Salamov A."/>
            <person name="Henrissat B."/>
            <person name="Wiebenga A."/>
            <person name="De vries R.P."/>
            <person name="Grigoriev I.V."/>
            <person name="Mortensen U.H."/>
            <person name="Andersen M.R."/>
            <person name="Baker S.E."/>
        </authorList>
    </citation>
    <scope>NUCLEOTIDE SEQUENCE [LARGE SCALE GENOMIC DNA]</scope>
    <source>
        <strain evidence="4 5">CBS 101889</strain>
    </source>
</reference>
<dbReference type="AlphaFoldDB" id="A0A395HV97"/>
<sequence>MCPLPLPLLLLIIPIVRTQYISPIPSHPASTEISAIYHAPNSWLSELSAPKISAVNTSAFEWWYFDAISATNPNVSAAFTFFTASPSAFPLAPRNASSIVWSVGFVSLPSLSGSPGEPGEGSGDEDSATHRARQSGSEGRVVSEIGVSGEVEGEGEGVVLGDGRGWNVGFWEGLGGWVASFPSPPGSPLGQGMGKSRVKPAALFSGQQHGAPASTARYAHRAAASAPSGTNIDVWVGWEGSRISGRLRLENATSPRTACSTTSRFDPSLRLGPIGWANIVPHAKASVDLVVDGEVLGFEGYGYHDKNWSERPFHTQIRKWFWGHAHVGPYSVVWFQATPQNGTVPFGSASILKDGVPVLGGCEAGIVSVQRLGSPASPGFGVEVVMRGVRLVVSGTREVAGDGVRFFRWAGLVQGVILGDDVGGGVALFEEFEL</sequence>